<sequence length="55" mass="6028">MGFSPSSKRSLLFAFRASVTTKRGNYAVFIFETLQATSLQKPVTTPLGRPSVYTA</sequence>
<dbReference type="Proteomes" id="UP000004750">
    <property type="component" value="Unassembled WGS sequence"/>
</dbReference>
<organism evidence="1 2">
    <name type="scientific">Cardiobacterium valvarum F0432</name>
    <dbReference type="NCBI Taxonomy" id="797473"/>
    <lineage>
        <taxon>Bacteria</taxon>
        <taxon>Pseudomonadati</taxon>
        <taxon>Pseudomonadota</taxon>
        <taxon>Gammaproteobacteria</taxon>
        <taxon>Cardiobacteriales</taxon>
        <taxon>Cardiobacteriaceae</taxon>
        <taxon>Cardiobacterium</taxon>
    </lineage>
</organism>
<name>G9ZIR9_9GAMM</name>
<comment type="caution">
    <text evidence="1">The sequence shown here is derived from an EMBL/GenBank/DDBJ whole genome shotgun (WGS) entry which is preliminary data.</text>
</comment>
<gene>
    <name evidence="1" type="ORF">HMPREF9080_02682</name>
</gene>
<proteinExistence type="predicted"/>
<evidence type="ECO:0000313" key="1">
    <source>
        <dbReference type="EMBL" id="EHM51044.1"/>
    </source>
</evidence>
<protein>
    <submittedName>
        <fullName evidence="1">Uncharacterized protein</fullName>
    </submittedName>
</protein>
<dbReference type="STRING" id="797473.HMPREF9080_02682"/>
<dbReference type="EMBL" id="AGCM01000165">
    <property type="protein sequence ID" value="EHM51044.1"/>
    <property type="molecule type" value="Genomic_DNA"/>
</dbReference>
<accession>G9ZIR9</accession>
<dbReference type="AlphaFoldDB" id="G9ZIR9"/>
<evidence type="ECO:0000313" key="2">
    <source>
        <dbReference type="Proteomes" id="UP000004750"/>
    </source>
</evidence>
<reference evidence="1 2" key="1">
    <citation type="submission" date="2011-08" db="EMBL/GenBank/DDBJ databases">
        <authorList>
            <person name="Weinstock G."/>
            <person name="Sodergren E."/>
            <person name="Clifton S."/>
            <person name="Fulton L."/>
            <person name="Fulton B."/>
            <person name="Courtney L."/>
            <person name="Fronick C."/>
            <person name="Harrison M."/>
            <person name="Strong C."/>
            <person name="Farmer C."/>
            <person name="Delahaunty K."/>
            <person name="Markovic C."/>
            <person name="Hall O."/>
            <person name="Minx P."/>
            <person name="Tomlinson C."/>
            <person name="Mitreva M."/>
            <person name="Hou S."/>
            <person name="Chen J."/>
            <person name="Wollam A."/>
            <person name="Pepin K.H."/>
            <person name="Johnson M."/>
            <person name="Bhonagiri V."/>
            <person name="Zhang X."/>
            <person name="Suruliraj S."/>
            <person name="Warren W."/>
            <person name="Chinwalla A."/>
            <person name="Mardis E.R."/>
            <person name="Wilson R.K."/>
        </authorList>
    </citation>
    <scope>NUCLEOTIDE SEQUENCE [LARGE SCALE GENOMIC DNA]</scope>
    <source>
        <strain evidence="1 2">F0432</strain>
    </source>
</reference>
<dbReference type="HOGENOM" id="CLU_3023599_0_0_6"/>